<reference evidence="2" key="2">
    <citation type="journal article" date="2020" name="Nat. Commun.">
        <title>Large-scale genome sequencing of mycorrhizal fungi provides insights into the early evolution of symbiotic traits.</title>
        <authorList>
            <person name="Miyauchi S."/>
            <person name="Kiss E."/>
            <person name="Kuo A."/>
            <person name="Drula E."/>
            <person name="Kohler A."/>
            <person name="Sanchez-Garcia M."/>
            <person name="Morin E."/>
            <person name="Andreopoulos B."/>
            <person name="Barry K.W."/>
            <person name="Bonito G."/>
            <person name="Buee M."/>
            <person name="Carver A."/>
            <person name="Chen C."/>
            <person name="Cichocki N."/>
            <person name="Clum A."/>
            <person name="Culley D."/>
            <person name="Crous P.W."/>
            <person name="Fauchery L."/>
            <person name="Girlanda M."/>
            <person name="Hayes R.D."/>
            <person name="Keri Z."/>
            <person name="LaButti K."/>
            <person name="Lipzen A."/>
            <person name="Lombard V."/>
            <person name="Magnuson J."/>
            <person name="Maillard F."/>
            <person name="Murat C."/>
            <person name="Nolan M."/>
            <person name="Ohm R.A."/>
            <person name="Pangilinan J."/>
            <person name="Pereira M.F."/>
            <person name="Perotto S."/>
            <person name="Peter M."/>
            <person name="Pfister S."/>
            <person name="Riley R."/>
            <person name="Sitrit Y."/>
            <person name="Stielow J.B."/>
            <person name="Szollosi G."/>
            <person name="Zifcakova L."/>
            <person name="Stursova M."/>
            <person name="Spatafora J.W."/>
            <person name="Tedersoo L."/>
            <person name="Vaario L.M."/>
            <person name="Yamada A."/>
            <person name="Yan M."/>
            <person name="Wang P."/>
            <person name="Xu J."/>
            <person name="Bruns T."/>
            <person name="Baldrian P."/>
            <person name="Vilgalys R."/>
            <person name="Dunand C."/>
            <person name="Henrissat B."/>
            <person name="Grigoriev I.V."/>
            <person name="Hibbett D."/>
            <person name="Nagy L.G."/>
            <person name="Martin F.M."/>
        </authorList>
    </citation>
    <scope>NUCLEOTIDE SEQUENCE</scope>
    <source>
        <strain evidence="2">BED1</strain>
    </source>
</reference>
<protein>
    <submittedName>
        <fullName evidence="2">Uncharacterized protein</fullName>
    </submittedName>
</protein>
<feature type="chain" id="PRO_5042203237" evidence="1">
    <location>
        <begin position="21"/>
        <end position="83"/>
    </location>
</feature>
<name>A0AAD4BT76_BOLED</name>
<organism evidence="2 3">
    <name type="scientific">Boletus edulis BED1</name>
    <dbReference type="NCBI Taxonomy" id="1328754"/>
    <lineage>
        <taxon>Eukaryota</taxon>
        <taxon>Fungi</taxon>
        <taxon>Dikarya</taxon>
        <taxon>Basidiomycota</taxon>
        <taxon>Agaricomycotina</taxon>
        <taxon>Agaricomycetes</taxon>
        <taxon>Agaricomycetidae</taxon>
        <taxon>Boletales</taxon>
        <taxon>Boletineae</taxon>
        <taxon>Boletaceae</taxon>
        <taxon>Boletoideae</taxon>
        <taxon>Boletus</taxon>
    </lineage>
</organism>
<dbReference type="Proteomes" id="UP001194468">
    <property type="component" value="Unassembled WGS sequence"/>
</dbReference>
<dbReference type="EMBL" id="WHUW01000013">
    <property type="protein sequence ID" value="KAF8439679.1"/>
    <property type="molecule type" value="Genomic_DNA"/>
</dbReference>
<sequence>MRFSLFAVLSGLAALAVVNVLPAGNLQRSDGASGDTLKEDVEKCPRVGLSLSLITDWYTSHLCNSFRTAVAHTSVLRRLSTDR</sequence>
<evidence type="ECO:0000313" key="2">
    <source>
        <dbReference type="EMBL" id="KAF8439679.1"/>
    </source>
</evidence>
<dbReference type="AlphaFoldDB" id="A0AAD4BT76"/>
<evidence type="ECO:0000313" key="3">
    <source>
        <dbReference type="Proteomes" id="UP001194468"/>
    </source>
</evidence>
<accession>A0AAD4BT76</accession>
<gene>
    <name evidence="2" type="ORF">L210DRAFT_3539979</name>
</gene>
<feature type="signal peptide" evidence="1">
    <location>
        <begin position="1"/>
        <end position="20"/>
    </location>
</feature>
<reference evidence="2" key="1">
    <citation type="submission" date="2019-10" db="EMBL/GenBank/DDBJ databases">
        <authorList>
            <consortium name="DOE Joint Genome Institute"/>
            <person name="Kuo A."/>
            <person name="Miyauchi S."/>
            <person name="Kiss E."/>
            <person name="Drula E."/>
            <person name="Kohler A."/>
            <person name="Sanchez-Garcia M."/>
            <person name="Andreopoulos B."/>
            <person name="Barry K.W."/>
            <person name="Bonito G."/>
            <person name="Buee M."/>
            <person name="Carver A."/>
            <person name="Chen C."/>
            <person name="Cichocki N."/>
            <person name="Clum A."/>
            <person name="Culley D."/>
            <person name="Crous P.W."/>
            <person name="Fauchery L."/>
            <person name="Girlanda M."/>
            <person name="Hayes R."/>
            <person name="Keri Z."/>
            <person name="LaButti K."/>
            <person name="Lipzen A."/>
            <person name="Lombard V."/>
            <person name="Magnuson J."/>
            <person name="Maillard F."/>
            <person name="Morin E."/>
            <person name="Murat C."/>
            <person name="Nolan M."/>
            <person name="Ohm R."/>
            <person name="Pangilinan J."/>
            <person name="Pereira M."/>
            <person name="Perotto S."/>
            <person name="Peter M."/>
            <person name="Riley R."/>
            <person name="Sitrit Y."/>
            <person name="Stielow B."/>
            <person name="Szollosi G."/>
            <person name="Zifcakova L."/>
            <person name="Stursova M."/>
            <person name="Spatafora J.W."/>
            <person name="Tedersoo L."/>
            <person name="Vaario L.-M."/>
            <person name="Yamada A."/>
            <person name="Yan M."/>
            <person name="Wang P."/>
            <person name="Xu J."/>
            <person name="Bruns T."/>
            <person name="Baldrian P."/>
            <person name="Vilgalys R."/>
            <person name="Henrissat B."/>
            <person name="Grigoriev I.V."/>
            <person name="Hibbett D."/>
            <person name="Nagy L.G."/>
            <person name="Martin F.M."/>
        </authorList>
    </citation>
    <scope>NUCLEOTIDE SEQUENCE</scope>
    <source>
        <strain evidence="2">BED1</strain>
    </source>
</reference>
<keyword evidence="3" id="KW-1185">Reference proteome</keyword>
<proteinExistence type="predicted"/>
<evidence type="ECO:0000256" key="1">
    <source>
        <dbReference type="SAM" id="SignalP"/>
    </source>
</evidence>
<comment type="caution">
    <text evidence="2">The sequence shown here is derived from an EMBL/GenBank/DDBJ whole genome shotgun (WGS) entry which is preliminary data.</text>
</comment>
<keyword evidence="1" id="KW-0732">Signal</keyword>